<evidence type="ECO:0000313" key="3">
    <source>
        <dbReference type="EMBL" id="XCM38965.1"/>
    </source>
</evidence>
<evidence type="ECO:0000259" key="2">
    <source>
        <dbReference type="Pfam" id="PF13847"/>
    </source>
</evidence>
<dbReference type="Pfam" id="PF13847">
    <property type="entry name" value="Methyltransf_31"/>
    <property type="match status" value="1"/>
</dbReference>
<dbReference type="GO" id="GO:0032259">
    <property type="term" value="P:methylation"/>
    <property type="evidence" value="ECO:0007669"/>
    <property type="project" value="UniProtKB-KW"/>
</dbReference>
<protein>
    <submittedName>
        <fullName evidence="3">Methyltransferase domain-containing protein</fullName>
    </submittedName>
</protein>
<dbReference type="Gene3D" id="3.40.50.150">
    <property type="entry name" value="Vaccinia Virus protein VP39"/>
    <property type="match status" value="1"/>
</dbReference>
<evidence type="ECO:0000256" key="1">
    <source>
        <dbReference type="ARBA" id="ARBA00022679"/>
    </source>
</evidence>
<sequence length="289" mass="32662">MKNQLFSGNKKNLGAKHSGNKFLAFSQRLFARMLRPYQILLILLTPLIIFIGNGCALETTAIAEALRSNFADSGIYAHYEQRTVHDPDGIGKFYMGREIAQVMGHRGAGWLERSSRETEEQPQKLINALDLQPTDIVADIGAGTGYFSFRISPLVSQGKVLAVDIQPEMIDILEFLKKENKIENVQTILGTETNPNLPEYTVDLALMVDAYHEFAYPREMIEGIIQGMKVGGRVVLVEYRKENPLIMIKPLHKMTEAQVKKEMQAVGLVWRETKDILPQQHLMIFEKTS</sequence>
<dbReference type="CDD" id="cd02440">
    <property type="entry name" value="AdoMet_MTases"/>
    <property type="match status" value="1"/>
</dbReference>
<dbReference type="RefSeq" id="WP_354635994.1">
    <property type="nucleotide sequence ID" value="NZ_CP159837.1"/>
</dbReference>
<dbReference type="InterPro" id="IPR029063">
    <property type="entry name" value="SAM-dependent_MTases_sf"/>
</dbReference>
<organism evidence="3">
    <name type="scientific">Planktothricoides raciborskii GIHE-MW2</name>
    <dbReference type="NCBI Taxonomy" id="2792601"/>
    <lineage>
        <taxon>Bacteria</taxon>
        <taxon>Bacillati</taxon>
        <taxon>Cyanobacteriota</taxon>
        <taxon>Cyanophyceae</taxon>
        <taxon>Oscillatoriophycideae</taxon>
        <taxon>Oscillatoriales</taxon>
        <taxon>Oscillatoriaceae</taxon>
        <taxon>Planktothricoides</taxon>
    </lineage>
</organism>
<keyword evidence="3" id="KW-0489">Methyltransferase</keyword>
<dbReference type="InterPro" id="IPR025714">
    <property type="entry name" value="Methyltranfer_dom"/>
</dbReference>
<dbReference type="GO" id="GO:0008168">
    <property type="term" value="F:methyltransferase activity"/>
    <property type="evidence" value="ECO:0007669"/>
    <property type="project" value="UniProtKB-KW"/>
</dbReference>
<reference evidence="3" key="1">
    <citation type="submission" date="2024-07" db="EMBL/GenBank/DDBJ databases">
        <authorList>
            <person name="Kim Y.J."/>
            <person name="Jeong J.Y."/>
        </authorList>
    </citation>
    <scope>NUCLEOTIDE SEQUENCE</scope>
    <source>
        <strain evidence="3">GIHE-MW2</strain>
    </source>
</reference>
<dbReference type="AlphaFoldDB" id="A0AAU8JJP4"/>
<name>A0AAU8JJP4_9CYAN</name>
<gene>
    <name evidence="3" type="ORF">ABWT76_001846</name>
</gene>
<accession>A0AAU8JJP4</accession>
<keyword evidence="1" id="KW-0808">Transferase</keyword>
<dbReference type="PANTHER" id="PTHR43861">
    <property type="entry name" value="TRANS-ACONITATE 2-METHYLTRANSFERASE-RELATED"/>
    <property type="match status" value="1"/>
</dbReference>
<proteinExistence type="predicted"/>
<feature type="domain" description="Methyltransferase" evidence="2">
    <location>
        <begin position="137"/>
        <end position="270"/>
    </location>
</feature>
<dbReference type="SUPFAM" id="SSF53335">
    <property type="entry name" value="S-adenosyl-L-methionine-dependent methyltransferases"/>
    <property type="match status" value="1"/>
</dbReference>
<dbReference type="PANTHER" id="PTHR43861:SF3">
    <property type="entry name" value="PUTATIVE (AFU_ORTHOLOGUE AFUA_2G14390)-RELATED"/>
    <property type="match status" value="1"/>
</dbReference>
<dbReference type="EMBL" id="CP159837">
    <property type="protein sequence ID" value="XCM38965.1"/>
    <property type="molecule type" value="Genomic_DNA"/>
</dbReference>